<reference evidence="7 8" key="1">
    <citation type="submission" date="2016-07" db="EMBL/GenBank/DDBJ databases">
        <authorList>
            <person name="Jeong J.-J."/>
            <person name="Kim D.W."/>
            <person name="Sang M.K."/>
            <person name="Choi I.-G."/>
            <person name="Kim K.D."/>
        </authorList>
    </citation>
    <scope>NUCLEOTIDE SEQUENCE [LARGE SCALE GENOMIC DNA]</scope>
    <source>
        <strain evidence="7 8">UTM-3</strain>
    </source>
</reference>
<dbReference type="InterPro" id="IPR003682">
    <property type="entry name" value="rRNA_ssu_MeTfrase_G"/>
</dbReference>
<keyword evidence="1 6" id="KW-0963">Cytoplasm</keyword>
<keyword evidence="4 6" id="KW-0808">Transferase</keyword>
<dbReference type="PANTHER" id="PTHR31760">
    <property type="entry name" value="S-ADENOSYL-L-METHIONINE-DEPENDENT METHYLTRANSFERASES SUPERFAMILY PROTEIN"/>
    <property type="match status" value="1"/>
</dbReference>
<evidence type="ECO:0000256" key="5">
    <source>
        <dbReference type="ARBA" id="ARBA00022691"/>
    </source>
</evidence>
<organism evidence="7 8">
    <name type="scientific">Chryseobacterium artocarpi</name>
    <dbReference type="NCBI Taxonomy" id="1414727"/>
    <lineage>
        <taxon>Bacteria</taxon>
        <taxon>Pseudomonadati</taxon>
        <taxon>Bacteroidota</taxon>
        <taxon>Flavobacteriia</taxon>
        <taxon>Flavobacteriales</taxon>
        <taxon>Weeksellaceae</taxon>
        <taxon>Chryseobacterium group</taxon>
        <taxon>Chryseobacterium</taxon>
    </lineage>
</organism>
<comment type="subcellular location">
    <subcellularLocation>
        <location evidence="6">Cytoplasm</location>
    </subcellularLocation>
</comment>
<comment type="function">
    <text evidence="6">Specifically methylates the N7 position of a guanine in 16S rRNA.</text>
</comment>
<comment type="caution">
    <text evidence="6">Lacks conserved residue(s) required for the propagation of feature annotation.</text>
</comment>
<proteinExistence type="inferred from homology"/>
<evidence type="ECO:0000256" key="6">
    <source>
        <dbReference type="HAMAP-Rule" id="MF_00074"/>
    </source>
</evidence>
<keyword evidence="3 6" id="KW-0489">Methyltransferase</keyword>
<dbReference type="NCBIfam" id="TIGR00138">
    <property type="entry name" value="rsmG_gidB"/>
    <property type="match status" value="1"/>
</dbReference>
<keyword evidence="2 6" id="KW-0698">rRNA processing</keyword>
<sequence length="211" mass="23879">MSTSLLLKYFPDLTETQIEQFAKLETLYNEWNEKINVISRKDMESLYEKHILHSLGIAKVMEFAPGTKVLDIGTGGGFPGIPLAILFPETQFTLIDSIGKKISVVQAVSEGVGLKNVTAIHGRAEKLKEKFHFIVSRAVTQMPEFLRWLKGKFEKEQFNPKHNGILYLKGGDLAEELAGLKCEIFNLKHYFDGEFFDTKKVVYVSKGNFNS</sequence>
<feature type="binding site" evidence="6">
    <location>
        <position position="137"/>
    </location>
    <ligand>
        <name>S-adenosyl-L-methionine</name>
        <dbReference type="ChEBI" id="CHEBI:59789"/>
    </ligand>
</feature>
<accession>A0A1B8ZLJ3</accession>
<dbReference type="OrthoDB" id="9808773at2"/>
<feature type="binding site" evidence="6">
    <location>
        <position position="78"/>
    </location>
    <ligand>
        <name>S-adenosyl-L-methionine</name>
        <dbReference type="ChEBI" id="CHEBI:59789"/>
    </ligand>
</feature>
<comment type="caution">
    <text evidence="7">The sequence shown here is derived from an EMBL/GenBank/DDBJ whole genome shotgun (WGS) entry which is preliminary data.</text>
</comment>
<feature type="binding site" evidence="6">
    <location>
        <begin position="124"/>
        <end position="125"/>
    </location>
    <ligand>
        <name>S-adenosyl-L-methionine</name>
        <dbReference type="ChEBI" id="CHEBI:59789"/>
    </ligand>
</feature>
<dbReference type="EMBL" id="MAYH01000023">
    <property type="protein sequence ID" value="OCA72473.1"/>
    <property type="molecule type" value="Genomic_DNA"/>
</dbReference>
<evidence type="ECO:0000256" key="2">
    <source>
        <dbReference type="ARBA" id="ARBA00022552"/>
    </source>
</evidence>
<gene>
    <name evidence="6" type="primary">rsmG</name>
    <name evidence="7" type="ORF">BBI01_10145</name>
</gene>
<dbReference type="Proteomes" id="UP000092651">
    <property type="component" value="Unassembled WGS sequence"/>
</dbReference>
<dbReference type="CDD" id="cd02440">
    <property type="entry name" value="AdoMet_MTases"/>
    <property type="match status" value="1"/>
</dbReference>
<dbReference type="HAMAP" id="MF_00074">
    <property type="entry name" value="16SrRNA_methyltr_G"/>
    <property type="match status" value="1"/>
</dbReference>
<dbReference type="SUPFAM" id="SSF53335">
    <property type="entry name" value="S-adenosyl-L-methionine-dependent methyltransferases"/>
    <property type="match status" value="1"/>
</dbReference>
<dbReference type="RefSeq" id="WP_065394695.1">
    <property type="nucleotide sequence ID" value="NZ_JBOFOB010000030.1"/>
</dbReference>
<dbReference type="GO" id="GO:0005829">
    <property type="term" value="C:cytosol"/>
    <property type="evidence" value="ECO:0007669"/>
    <property type="project" value="TreeGrafter"/>
</dbReference>
<evidence type="ECO:0000313" key="7">
    <source>
        <dbReference type="EMBL" id="OCA72473.1"/>
    </source>
</evidence>
<evidence type="ECO:0000256" key="4">
    <source>
        <dbReference type="ARBA" id="ARBA00022679"/>
    </source>
</evidence>
<dbReference type="AlphaFoldDB" id="A0A1B8ZLJ3"/>
<comment type="similarity">
    <text evidence="6">Belongs to the methyltransferase superfamily. RNA methyltransferase RsmG family.</text>
</comment>
<dbReference type="GO" id="GO:0070043">
    <property type="term" value="F:rRNA (guanine-N7-)-methyltransferase activity"/>
    <property type="evidence" value="ECO:0007669"/>
    <property type="project" value="UniProtKB-UniRule"/>
</dbReference>
<evidence type="ECO:0000256" key="3">
    <source>
        <dbReference type="ARBA" id="ARBA00022603"/>
    </source>
</evidence>
<evidence type="ECO:0000256" key="1">
    <source>
        <dbReference type="ARBA" id="ARBA00022490"/>
    </source>
</evidence>
<dbReference type="InterPro" id="IPR029063">
    <property type="entry name" value="SAM-dependent_MTases_sf"/>
</dbReference>
<dbReference type="Gene3D" id="3.40.50.150">
    <property type="entry name" value="Vaccinia Virus protein VP39"/>
    <property type="match status" value="1"/>
</dbReference>
<feature type="binding site" evidence="6">
    <location>
        <position position="73"/>
    </location>
    <ligand>
        <name>S-adenosyl-L-methionine</name>
        <dbReference type="ChEBI" id="CHEBI:59789"/>
    </ligand>
</feature>
<dbReference type="PIRSF" id="PIRSF003078">
    <property type="entry name" value="GidB"/>
    <property type="match status" value="1"/>
</dbReference>
<dbReference type="PANTHER" id="PTHR31760:SF0">
    <property type="entry name" value="S-ADENOSYL-L-METHIONINE-DEPENDENT METHYLTRANSFERASES SUPERFAMILY PROTEIN"/>
    <property type="match status" value="1"/>
</dbReference>
<name>A0A1B8ZLJ3_9FLAO</name>
<keyword evidence="8" id="KW-1185">Reference proteome</keyword>
<dbReference type="Pfam" id="PF02527">
    <property type="entry name" value="GidB"/>
    <property type="match status" value="1"/>
</dbReference>
<dbReference type="EC" id="2.1.1.-" evidence="6"/>
<keyword evidence="5 6" id="KW-0949">S-adenosyl-L-methionine</keyword>
<evidence type="ECO:0000313" key="8">
    <source>
        <dbReference type="Proteomes" id="UP000092651"/>
    </source>
</evidence>
<protein>
    <recommendedName>
        <fullName evidence="6">Ribosomal RNA small subunit methyltransferase G</fullName>
        <ecNumber evidence="6">2.1.1.-</ecNumber>
    </recommendedName>
    <alternativeName>
        <fullName evidence="6">16S rRNA 7-methylguanosine methyltransferase</fullName>
        <shortName evidence="6">16S rRNA m7G methyltransferase</shortName>
    </alternativeName>
</protein>